<protein>
    <submittedName>
        <fullName evidence="1">Uncharacterized protein</fullName>
    </submittedName>
</protein>
<reference evidence="1" key="1">
    <citation type="journal article" date="2021" name="Sci. Rep.">
        <title>An efficient direct screening system for microorganisms that activate plant immune responses based on plant-microbe interactions using cultured plant cells.</title>
        <authorList>
            <person name="Kurokawa M."/>
            <person name="Nakano M."/>
            <person name="Kitahata N."/>
            <person name="Kuchitsu K."/>
            <person name="Furuya T."/>
        </authorList>
    </citation>
    <scope>NUCLEOTIDE SEQUENCE</scope>
    <source>
        <strain evidence="1">RS3R-1</strain>
    </source>
</reference>
<dbReference type="Proteomes" id="UP001145022">
    <property type="component" value="Unassembled WGS sequence"/>
</dbReference>
<evidence type="ECO:0000313" key="1">
    <source>
        <dbReference type="EMBL" id="GLH46278.1"/>
    </source>
</evidence>
<dbReference type="RefSeq" id="WP_130900172.1">
    <property type="nucleotide sequence ID" value="NZ_BSCQ01000057.1"/>
</dbReference>
<proteinExistence type="predicted"/>
<name>A0ABQ5PRU4_9PSED</name>
<organism evidence="1 2">
    <name type="scientific">Pseudomonas atacamensis</name>
    <dbReference type="NCBI Taxonomy" id="2565368"/>
    <lineage>
        <taxon>Bacteria</taxon>
        <taxon>Pseudomonadati</taxon>
        <taxon>Pseudomonadota</taxon>
        <taxon>Gammaproteobacteria</taxon>
        <taxon>Pseudomonadales</taxon>
        <taxon>Pseudomonadaceae</taxon>
        <taxon>Pseudomonas</taxon>
    </lineage>
</organism>
<reference evidence="1" key="2">
    <citation type="submission" date="2022-11" db="EMBL/GenBank/DDBJ databases">
        <title>Draft genome sequencing of Pseudomonas atacamensis RS3R1.</title>
        <authorList>
            <person name="Furuya T."/>
            <person name="Kaneko H."/>
        </authorList>
    </citation>
    <scope>NUCLEOTIDE SEQUENCE</scope>
    <source>
        <strain evidence="1">RS3R-1</strain>
    </source>
</reference>
<gene>
    <name evidence="1" type="ORF">RS3R1_53660</name>
</gene>
<dbReference type="EMBL" id="BSCQ01000057">
    <property type="protein sequence ID" value="GLH46278.1"/>
    <property type="molecule type" value="Genomic_DNA"/>
</dbReference>
<keyword evidence="2" id="KW-1185">Reference proteome</keyword>
<accession>A0ABQ5PRU4</accession>
<sequence>MSNQDKDFKPQANAFTCQIEGADAFSFPLVNAFRTERITITGADYLPLDQDIYKIEFTFDNDIVTAEYNLGHAKVKVDTETGKANIRYTPISMILKLTVDHFSKSVSGVYAIDTVQDYGGVITPGIKLNGNFAVNYIDS</sequence>
<reference evidence="1" key="3">
    <citation type="journal article" date="2023" name="J. Biotechnol.">
        <title>Draft Genome Sequences of Endophytic Pseudomonas Strains, Isolated from the Interior of Brassicaceae Plants.</title>
        <authorList>
            <person name="Kaneko H."/>
            <person name="Furuya T."/>
        </authorList>
    </citation>
    <scope>NUCLEOTIDE SEQUENCE</scope>
    <source>
        <strain evidence="1">RS3R-1</strain>
    </source>
</reference>
<evidence type="ECO:0000313" key="2">
    <source>
        <dbReference type="Proteomes" id="UP001145022"/>
    </source>
</evidence>
<comment type="caution">
    <text evidence="1">The sequence shown here is derived from an EMBL/GenBank/DDBJ whole genome shotgun (WGS) entry which is preliminary data.</text>
</comment>